<feature type="region of interest" description="Disordered" evidence="1">
    <location>
        <begin position="82"/>
        <end position="103"/>
    </location>
</feature>
<gene>
    <name evidence="3" type="ORF">ASPWEDRAFT_272371</name>
</gene>
<dbReference type="STRING" id="1073089.A0A1L9S331"/>
<protein>
    <recommendedName>
        <fullName evidence="2">Bacteriophage T5 Orf172 DNA-binding domain-containing protein</fullName>
    </recommendedName>
</protein>
<dbReference type="RefSeq" id="XP_040695239.1">
    <property type="nucleotide sequence ID" value="XM_040832974.1"/>
</dbReference>
<evidence type="ECO:0000313" key="4">
    <source>
        <dbReference type="Proteomes" id="UP000184383"/>
    </source>
</evidence>
<dbReference type="EMBL" id="KV878209">
    <property type="protein sequence ID" value="OJJ41563.1"/>
    <property type="molecule type" value="Genomic_DNA"/>
</dbReference>
<dbReference type="Pfam" id="PF10544">
    <property type="entry name" value="T5orf172"/>
    <property type="match status" value="1"/>
</dbReference>
<dbReference type="AlphaFoldDB" id="A0A1L9S331"/>
<dbReference type="SMART" id="SM00974">
    <property type="entry name" value="T5orf172"/>
    <property type="match status" value="1"/>
</dbReference>
<dbReference type="GeneID" id="63748822"/>
<reference evidence="4" key="1">
    <citation type="journal article" date="2017" name="Genome Biol.">
        <title>Comparative genomics reveals high biological diversity and specific adaptations in the industrially and medically important fungal genus Aspergillus.</title>
        <authorList>
            <person name="de Vries R.P."/>
            <person name="Riley R."/>
            <person name="Wiebenga A."/>
            <person name="Aguilar-Osorio G."/>
            <person name="Amillis S."/>
            <person name="Uchima C.A."/>
            <person name="Anderluh G."/>
            <person name="Asadollahi M."/>
            <person name="Askin M."/>
            <person name="Barry K."/>
            <person name="Battaglia E."/>
            <person name="Bayram O."/>
            <person name="Benocci T."/>
            <person name="Braus-Stromeyer S.A."/>
            <person name="Caldana C."/>
            <person name="Canovas D."/>
            <person name="Cerqueira G.C."/>
            <person name="Chen F."/>
            <person name="Chen W."/>
            <person name="Choi C."/>
            <person name="Clum A."/>
            <person name="Dos Santos R.A."/>
            <person name="Damasio A.R."/>
            <person name="Diallinas G."/>
            <person name="Emri T."/>
            <person name="Fekete E."/>
            <person name="Flipphi M."/>
            <person name="Freyberg S."/>
            <person name="Gallo A."/>
            <person name="Gournas C."/>
            <person name="Habgood R."/>
            <person name="Hainaut M."/>
            <person name="Harispe M.L."/>
            <person name="Henrissat B."/>
            <person name="Hilden K.S."/>
            <person name="Hope R."/>
            <person name="Hossain A."/>
            <person name="Karabika E."/>
            <person name="Karaffa L."/>
            <person name="Karanyi Z."/>
            <person name="Krasevec N."/>
            <person name="Kuo A."/>
            <person name="Kusch H."/>
            <person name="LaButti K."/>
            <person name="Lagendijk E.L."/>
            <person name="Lapidus A."/>
            <person name="Levasseur A."/>
            <person name="Lindquist E."/>
            <person name="Lipzen A."/>
            <person name="Logrieco A.F."/>
            <person name="MacCabe A."/>
            <person name="Maekelae M.R."/>
            <person name="Malavazi I."/>
            <person name="Melin P."/>
            <person name="Meyer V."/>
            <person name="Mielnichuk N."/>
            <person name="Miskei M."/>
            <person name="Molnar A.P."/>
            <person name="Mule G."/>
            <person name="Ngan C.Y."/>
            <person name="Orejas M."/>
            <person name="Orosz E."/>
            <person name="Ouedraogo J.P."/>
            <person name="Overkamp K.M."/>
            <person name="Park H.-S."/>
            <person name="Perrone G."/>
            <person name="Piumi F."/>
            <person name="Punt P.J."/>
            <person name="Ram A.F."/>
            <person name="Ramon A."/>
            <person name="Rauscher S."/>
            <person name="Record E."/>
            <person name="Riano-Pachon D.M."/>
            <person name="Robert V."/>
            <person name="Roehrig J."/>
            <person name="Ruller R."/>
            <person name="Salamov A."/>
            <person name="Salih N.S."/>
            <person name="Samson R.A."/>
            <person name="Sandor E."/>
            <person name="Sanguinetti M."/>
            <person name="Schuetze T."/>
            <person name="Sepcic K."/>
            <person name="Shelest E."/>
            <person name="Sherlock G."/>
            <person name="Sophianopoulou V."/>
            <person name="Squina F.M."/>
            <person name="Sun H."/>
            <person name="Susca A."/>
            <person name="Todd R.B."/>
            <person name="Tsang A."/>
            <person name="Unkles S.E."/>
            <person name="van de Wiele N."/>
            <person name="van Rossen-Uffink D."/>
            <person name="Oliveira J.V."/>
            <person name="Vesth T.C."/>
            <person name="Visser J."/>
            <person name="Yu J.-H."/>
            <person name="Zhou M."/>
            <person name="Andersen M.R."/>
            <person name="Archer D.B."/>
            <person name="Baker S.E."/>
            <person name="Benoit I."/>
            <person name="Brakhage A.A."/>
            <person name="Braus G.H."/>
            <person name="Fischer R."/>
            <person name="Frisvad J.C."/>
            <person name="Goldman G.H."/>
            <person name="Houbraken J."/>
            <person name="Oakley B."/>
            <person name="Pocsi I."/>
            <person name="Scazzocchio C."/>
            <person name="Seiboth B."/>
            <person name="vanKuyk P.A."/>
            <person name="Wortman J."/>
            <person name="Dyer P.S."/>
            <person name="Grigoriev I.V."/>
        </authorList>
    </citation>
    <scope>NUCLEOTIDE SEQUENCE [LARGE SCALE GENOMIC DNA]</scope>
    <source>
        <strain evidence="4">DTO 134E9</strain>
    </source>
</reference>
<dbReference type="InterPro" id="IPR053006">
    <property type="entry name" value="Meiosis_regulatory"/>
</dbReference>
<organism evidence="3 4">
    <name type="scientific">Aspergillus wentii DTO 134E9</name>
    <dbReference type="NCBI Taxonomy" id="1073089"/>
    <lineage>
        <taxon>Eukaryota</taxon>
        <taxon>Fungi</taxon>
        <taxon>Dikarya</taxon>
        <taxon>Ascomycota</taxon>
        <taxon>Pezizomycotina</taxon>
        <taxon>Eurotiomycetes</taxon>
        <taxon>Eurotiomycetidae</taxon>
        <taxon>Eurotiales</taxon>
        <taxon>Aspergillaceae</taxon>
        <taxon>Aspergillus</taxon>
        <taxon>Aspergillus subgen. Cremei</taxon>
    </lineage>
</organism>
<feature type="region of interest" description="Disordered" evidence="1">
    <location>
        <begin position="118"/>
        <end position="142"/>
    </location>
</feature>
<sequence>MAALGRTDSLDPDSTCKGFTSSGVACRRALGNPPGPHETDMTKFYCWQHEDQAPASKPTAAHNTIENNVRSSIDTLMGRLGINDPPATKYRPNRPSRPGGGGSSSFTCCCFTIGEEDEPQELNPMPASNSQTPYRPPAKPSMYSNELVPSDLPPDVAKHLATELAKPLSEKDEDGYIYIFWLTPVEASSARGGPPSDIASSILPGGSRGMGDAIRVAQDFNASGRKPDQKPGTIRLKIGRANNVHRRMNEWSKQCAHDVTLLRYYPYLPSSQRTQPVDTGRMMPFVHRVEHLIHCELAEMRLLDLGKCQYCGKEHKEWFEVPANEESIQRIDGCIRKWTNWADSQAKKSSRR</sequence>
<dbReference type="PANTHER" id="PTHR28094:SF2">
    <property type="entry name" value="BACTERIOPHAGE T5 ORF172 DNA-BINDING DOMAIN-CONTAINING PROTEIN"/>
    <property type="match status" value="1"/>
</dbReference>
<dbReference type="InterPro" id="IPR018306">
    <property type="entry name" value="Phage_T5_Orf172_DNA-bd"/>
</dbReference>
<accession>A0A1L9S331</accession>
<evidence type="ECO:0000259" key="2">
    <source>
        <dbReference type="SMART" id="SM00974"/>
    </source>
</evidence>
<evidence type="ECO:0000313" key="3">
    <source>
        <dbReference type="EMBL" id="OJJ41563.1"/>
    </source>
</evidence>
<dbReference type="VEuPathDB" id="FungiDB:ASPWEDRAFT_272371"/>
<name>A0A1L9S331_ASPWE</name>
<dbReference type="Proteomes" id="UP000184383">
    <property type="component" value="Unassembled WGS sequence"/>
</dbReference>
<feature type="domain" description="Bacteriophage T5 Orf172 DNA-binding" evidence="2">
    <location>
        <begin position="230"/>
        <end position="338"/>
    </location>
</feature>
<evidence type="ECO:0000256" key="1">
    <source>
        <dbReference type="SAM" id="MobiDB-lite"/>
    </source>
</evidence>
<dbReference type="PANTHER" id="PTHR28094">
    <property type="entry name" value="MEIOTICALLY UP-REGULATED GENE 113 PROTEIN"/>
    <property type="match status" value="1"/>
</dbReference>
<dbReference type="OrthoDB" id="2417614at2759"/>
<proteinExistence type="predicted"/>
<keyword evidence="4" id="KW-1185">Reference proteome</keyword>